<evidence type="ECO:0000313" key="3">
    <source>
        <dbReference type="EMBL" id="KAF2593772.1"/>
    </source>
</evidence>
<comment type="caution">
    <text evidence="3">The sequence shown here is derived from an EMBL/GenBank/DDBJ whole genome shotgun (WGS) entry which is preliminary data.</text>
</comment>
<keyword evidence="2" id="KW-0472">Membrane</keyword>
<dbReference type="EMBL" id="QGKY02000164">
    <property type="protein sequence ID" value="KAF2593772.1"/>
    <property type="molecule type" value="Genomic_DNA"/>
</dbReference>
<reference evidence="3" key="1">
    <citation type="submission" date="2019-12" db="EMBL/GenBank/DDBJ databases">
        <title>Genome sequencing and annotation of Brassica cretica.</title>
        <authorList>
            <person name="Studholme D.J."/>
            <person name="Sarris P.F."/>
        </authorList>
    </citation>
    <scope>NUCLEOTIDE SEQUENCE</scope>
    <source>
        <strain evidence="3">PFS-102/07</strain>
        <tissue evidence="3">Leaf</tissue>
    </source>
</reference>
<gene>
    <name evidence="3" type="ORF">F2Q70_00043529</name>
</gene>
<evidence type="ECO:0000256" key="2">
    <source>
        <dbReference type="SAM" id="Phobius"/>
    </source>
</evidence>
<feature type="transmembrane region" description="Helical" evidence="2">
    <location>
        <begin position="300"/>
        <end position="321"/>
    </location>
</feature>
<dbReference type="AlphaFoldDB" id="A0A8S9KIJ2"/>
<evidence type="ECO:0000256" key="1">
    <source>
        <dbReference type="SAM" id="MobiDB-lite"/>
    </source>
</evidence>
<proteinExistence type="predicted"/>
<keyword evidence="2" id="KW-1133">Transmembrane helix</keyword>
<name>A0A8S9KIJ2_BRACR</name>
<organism evidence="3">
    <name type="scientific">Brassica cretica</name>
    <name type="common">Mustard</name>
    <dbReference type="NCBI Taxonomy" id="69181"/>
    <lineage>
        <taxon>Eukaryota</taxon>
        <taxon>Viridiplantae</taxon>
        <taxon>Streptophyta</taxon>
        <taxon>Embryophyta</taxon>
        <taxon>Tracheophyta</taxon>
        <taxon>Spermatophyta</taxon>
        <taxon>Magnoliopsida</taxon>
        <taxon>eudicotyledons</taxon>
        <taxon>Gunneridae</taxon>
        <taxon>Pentapetalae</taxon>
        <taxon>rosids</taxon>
        <taxon>malvids</taxon>
        <taxon>Brassicales</taxon>
        <taxon>Brassicaceae</taxon>
        <taxon>Brassiceae</taxon>
        <taxon>Brassica</taxon>
    </lineage>
</organism>
<accession>A0A8S9KIJ2</accession>
<feature type="region of interest" description="Disordered" evidence="1">
    <location>
        <begin position="269"/>
        <end position="290"/>
    </location>
</feature>
<sequence length="342" mass="38404">MKQGHEDTMMGSHPGGRVTASSVRCSIFEYLIVRFIFPLGSVSLGGFTVGGRPYSGTGRNSISQRLLVQGTRKYSGTMDRLSGSINRVISGHLRSGGRHMWSPRIVIHPNTIAYPDDLFLNSLRVVALSHQKWSGFDCTMIQRQKRRIVKVIHPNTIAYPDDLFLNSLRVVALSHQKWSGFDCTMIQRQKRRIVKGIGVPHGVLGDIWSETPRSLAIYASKRPYQSETPRSLAIYASERQGEVAPAPRATSPQRHPEVARVYVDLKETNKPGATSHSDHLRSLPAPRATSRSDVPRSLRIVYLVELMIYQGLFGHFVMHVFTLSKPMFKYFCKPGEADYLLS</sequence>
<keyword evidence="2" id="KW-0812">Transmembrane</keyword>
<protein>
    <submittedName>
        <fullName evidence="3">Uncharacterized protein</fullName>
    </submittedName>
</protein>